<evidence type="ECO:0008006" key="6">
    <source>
        <dbReference type="Google" id="ProtNLM"/>
    </source>
</evidence>
<dbReference type="OrthoDB" id="3929843at2759"/>
<keyword evidence="2" id="KW-0472">Membrane</keyword>
<organism evidence="4 5">
    <name type="scientific">Venturia effusa</name>
    <dbReference type="NCBI Taxonomy" id="50376"/>
    <lineage>
        <taxon>Eukaryota</taxon>
        <taxon>Fungi</taxon>
        <taxon>Dikarya</taxon>
        <taxon>Ascomycota</taxon>
        <taxon>Pezizomycotina</taxon>
        <taxon>Dothideomycetes</taxon>
        <taxon>Pleosporomycetidae</taxon>
        <taxon>Venturiales</taxon>
        <taxon>Venturiaceae</taxon>
        <taxon>Venturia</taxon>
    </lineage>
</organism>
<evidence type="ECO:0000313" key="4">
    <source>
        <dbReference type="EMBL" id="QDS74435.1"/>
    </source>
</evidence>
<keyword evidence="2" id="KW-1133">Transmembrane helix</keyword>
<proteinExistence type="predicted"/>
<dbReference type="AlphaFoldDB" id="A0A517LFL9"/>
<feature type="compositionally biased region" description="Polar residues" evidence="1">
    <location>
        <begin position="212"/>
        <end position="233"/>
    </location>
</feature>
<name>A0A517LFL9_9PEZI</name>
<evidence type="ECO:0000313" key="5">
    <source>
        <dbReference type="Proteomes" id="UP000316270"/>
    </source>
</evidence>
<dbReference type="EMBL" id="CP042195">
    <property type="protein sequence ID" value="QDS74435.1"/>
    <property type="molecule type" value="Genomic_DNA"/>
</dbReference>
<feature type="chain" id="PRO_5021919209" description="Mid2 domain-containing protein" evidence="3">
    <location>
        <begin position="23"/>
        <end position="354"/>
    </location>
</feature>
<gene>
    <name evidence="4" type="ORF">FKW77_006210</name>
</gene>
<feature type="signal peptide" evidence="3">
    <location>
        <begin position="1"/>
        <end position="22"/>
    </location>
</feature>
<sequence>MANKPLVLLALSSGCLVTSCYAQTEQIPRSEYHSLDRKPRSVINRRQQFPTRGSSSTPQGPLPEVLQPAFAVIADTRSAAILDRRSEEASEQGGGQGDGDVESAVNSQMATIILSSVIGTIILVVLSILLWHFYKKHQLKRHAMTRLETPDDNEFEKWRMSSMPATPRVDKHPIPSSPLATPIASQSHASKRYHAQPNTPHVFDRERGAPRSGSSHGLLDSNNSFDSRPTSQNGSSGHAGHRHSRSANNVRGYMQHRAERSRSTQSLTARRAPTPLFRDGAPLEGNESDLPHVPERVRSRSTPLSPPAGSPPLSGDEFDFGFQQRRMTMERSKRFSHASEISFNELRAAPPKNF</sequence>
<keyword evidence="3" id="KW-0732">Signal</keyword>
<protein>
    <recommendedName>
        <fullName evidence="6">Mid2 domain-containing protein</fullName>
    </recommendedName>
</protein>
<dbReference type="Proteomes" id="UP000316270">
    <property type="component" value="Chromosome 11"/>
</dbReference>
<evidence type="ECO:0000256" key="3">
    <source>
        <dbReference type="SAM" id="SignalP"/>
    </source>
</evidence>
<keyword evidence="5" id="KW-1185">Reference proteome</keyword>
<reference evidence="4 5" key="1">
    <citation type="submission" date="2019-07" db="EMBL/GenBank/DDBJ databases">
        <title>Finished genome of Venturia effusa.</title>
        <authorList>
            <person name="Young C.A."/>
            <person name="Cox M.P."/>
            <person name="Ganley A.R.D."/>
            <person name="David W.J."/>
        </authorList>
    </citation>
    <scope>NUCLEOTIDE SEQUENCE [LARGE SCALE GENOMIC DNA]</scope>
    <source>
        <strain evidence="5">albino</strain>
    </source>
</reference>
<feature type="region of interest" description="Disordered" evidence="1">
    <location>
        <begin position="31"/>
        <end position="62"/>
    </location>
</feature>
<feature type="compositionally biased region" description="Basic and acidic residues" evidence="1">
    <location>
        <begin position="289"/>
        <end position="298"/>
    </location>
</feature>
<feature type="transmembrane region" description="Helical" evidence="2">
    <location>
        <begin position="112"/>
        <end position="134"/>
    </location>
</feature>
<dbReference type="PROSITE" id="PS51257">
    <property type="entry name" value="PROKAR_LIPOPROTEIN"/>
    <property type="match status" value="1"/>
</dbReference>
<keyword evidence="2" id="KW-0812">Transmembrane</keyword>
<evidence type="ECO:0000256" key="1">
    <source>
        <dbReference type="SAM" id="MobiDB-lite"/>
    </source>
</evidence>
<feature type="region of interest" description="Disordered" evidence="1">
    <location>
        <begin position="165"/>
        <end position="354"/>
    </location>
</feature>
<evidence type="ECO:0000256" key="2">
    <source>
        <dbReference type="SAM" id="Phobius"/>
    </source>
</evidence>
<feature type="compositionally biased region" description="Polar residues" evidence="1">
    <location>
        <begin position="44"/>
        <end position="59"/>
    </location>
</feature>
<accession>A0A517LFL9</accession>